<name>I4HGZ8_MICAE</name>
<dbReference type="EMBL" id="CAIO01000019">
    <property type="protein sequence ID" value="CCI21322.1"/>
    <property type="molecule type" value="Genomic_DNA"/>
</dbReference>
<sequence length="101" mass="11431">MSPTFTPIRLTIIDFLGVFLPGMVWTILFFTLREMVSPQWNIKPTDPLKVAFFIATLPKELSGHEYGAPFYVGLALLSILIGYFNMALSTYPAEWISIRVS</sequence>
<dbReference type="AlphaFoldDB" id="I4HGZ8"/>
<evidence type="ECO:0000313" key="3">
    <source>
        <dbReference type="Proteomes" id="UP000004775"/>
    </source>
</evidence>
<keyword evidence="1" id="KW-1133">Transmembrane helix</keyword>
<dbReference type="HOGENOM" id="CLU_2288269_0_0_3"/>
<proteinExistence type="predicted"/>
<keyword evidence="1" id="KW-0472">Membrane</keyword>
<dbReference type="RefSeq" id="WP_004163164.1">
    <property type="nucleotide sequence ID" value="NZ_HE973742.1"/>
</dbReference>
<evidence type="ECO:0000313" key="2">
    <source>
        <dbReference type="EMBL" id="CCI21322.1"/>
    </source>
</evidence>
<comment type="caution">
    <text evidence="2">The sequence shown here is derived from an EMBL/GenBank/DDBJ whole genome shotgun (WGS) entry which is preliminary data.</text>
</comment>
<dbReference type="Proteomes" id="UP000004775">
    <property type="component" value="Unassembled WGS sequence"/>
</dbReference>
<feature type="transmembrane region" description="Helical" evidence="1">
    <location>
        <begin position="12"/>
        <end position="32"/>
    </location>
</feature>
<feature type="transmembrane region" description="Helical" evidence="1">
    <location>
        <begin position="68"/>
        <end position="88"/>
    </location>
</feature>
<accession>I4HGZ8</accession>
<evidence type="ECO:0000256" key="1">
    <source>
        <dbReference type="SAM" id="Phobius"/>
    </source>
</evidence>
<gene>
    <name evidence="2" type="ORF">MICAH_1150013</name>
</gene>
<protein>
    <submittedName>
        <fullName evidence="2">Uncharacterized protein</fullName>
    </submittedName>
</protein>
<reference evidence="2 3" key="1">
    <citation type="submission" date="2012-04" db="EMBL/GenBank/DDBJ databases">
        <authorList>
            <person name="Genoscope - CEA"/>
        </authorList>
    </citation>
    <scope>NUCLEOTIDE SEQUENCE [LARGE SCALE GENOMIC DNA]</scope>
    <source>
        <strain evidence="2 3">9809</strain>
    </source>
</reference>
<organism evidence="2 3">
    <name type="scientific">Microcystis aeruginosa PCC 9809</name>
    <dbReference type="NCBI Taxonomy" id="1160285"/>
    <lineage>
        <taxon>Bacteria</taxon>
        <taxon>Bacillati</taxon>
        <taxon>Cyanobacteriota</taxon>
        <taxon>Cyanophyceae</taxon>
        <taxon>Oscillatoriophycideae</taxon>
        <taxon>Chroococcales</taxon>
        <taxon>Microcystaceae</taxon>
        <taxon>Microcystis</taxon>
    </lineage>
</organism>
<keyword evidence="1" id="KW-0812">Transmembrane</keyword>